<dbReference type="Proteomes" id="UP000248806">
    <property type="component" value="Unassembled WGS sequence"/>
</dbReference>
<dbReference type="CDD" id="cd00093">
    <property type="entry name" value="HTH_XRE"/>
    <property type="match status" value="1"/>
</dbReference>
<dbReference type="SUPFAM" id="SSF47413">
    <property type="entry name" value="lambda repressor-like DNA-binding domains"/>
    <property type="match status" value="1"/>
</dbReference>
<feature type="domain" description="HTH cro/C1-type" evidence="1">
    <location>
        <begin position="24"/>
        <end position="79"/>
    </location>
</feature>
<organism evidence="2 3">
    <name type="scientific">Thermosporothrix hazakensis</name>
    <dbReference type="NCBI Taxonomy" id="644383"/>
    <lineage>
        <taxon>Bacteria</taxon>
        <taxon>Bacillati</taxon>
        <taxon>Chloroflexota</taxon>
        <taxon>Ktedonobacteria</taxon>
        <taxon>Ktedonobacterales</taxon>
        <taxon>Thermosporotrichaceae</taxon>
        <taxon>Thermosporothrix</taxon>
    </lineage>
</organism>
<reference evidence="2 3" key="1">
    <citation type="submission" date="2018-06" db="EMBL/GenBank/DDBJ databases">
        <title>Genomic Encyclopedia of Archaeal and Bacterial Type Strains, Phase II (KMG-II): from individual species to whole genera.</title>
        <authorList>
            <person name="Goeker M."/>
        </authorList>
    </citation>
    <scope>NUCLEOTIDE SEQUENCE [LARGE SCALE GENOMIC DNA]</scope>
    <source>
        <strain evidence="2 3">ATCC BAA-1881</strain>
    </source>
</reference>
<dbReference type="PROSITE" id="PS50943">
    <property type="entry name" value="HTH_CROC1"/>
    <property type="match status" value="1"/>
</dbReference>
<comment type="caution">
    <text evidence="2">The sequence shown here is derived from an EMBL/GenBank/DDBJ whole genome shotgun (WGS) entry which is preliminary data.</text>
</comment>
<keyword evidence="3" id="KW-1185">Reference proteome</keyword>
<proteinExistence type="predicted"/>
<gene>
    <name evidence="2" type="ORF">EI42_04009</name>
</gene>
<dbReference type="EMBL" id="QKUF01000016">
    <property type="protein sequence ID" value="PZW26050.1"/>
    <property type="molecule type" value="Genomic_DNA"/>
</dbReference>
<accession>A0A326U3L4</accession>
<dbReference type="InterPro" id="IPR010982">
    <property type="entry name" value="Lambda_DNA-bd_dom_sf"/>
</dbReference>
<dbReference type="AlphaFoldDB" id="A0A326U3L4"/>
<evidence type="ECO:0000259" key="1">
    <source>
        <dbReference type="PROSITE" id="PS50943"/>
    </source>
</evidence>
<dbReference type="OrthoDB" id="9812495at2"/>
<evidence type="ECO:0000313" key="2">
    <source>
        <dbReference type="EMBL" id="PZW26050.1"/>
    </source>
</evidence>
<dbReference type="InterPro" id="IPR011990">
    <property type="entry name" value="TPR-like_helical_dom_sf"/>
</dbReference>
<protein>
    <recommendedName>
        <fullName evidence="1">HTH cro/C1-type domain-containing protein</fullName>
    </recommendedName>
</protein>
<dbReference type="GO" id="GO:0003677">
    <property type="term" value="F:DNA binding"/>
    <property type="evidence" value="ECO:0007669"/>
    <property type="project" value="InterPro"/>
</dbReference>
<sequence>MEKSGQYTRYSPGKYGLPHMGEVIADYRVRAGWKTREAFAIACGVDVQTVTYWEQQQYLEDMDRRIFLCKVLTIPPGLLGLTWRSVIDEQEEEAYFASIASVTEYLKSSMFGLYEDYLHLAYASNSKYTPGTANTFLKHQQELEELVKHAPEAEKSAWIDLLSRYYQHATFIAQHHKQNEQALSYANQAVDLAMKRDRELFSLALYRRSRVHLIQGRIGQAKDDIDTAIKHTKDVRSNALKGSCHLLSAELNAYYIRGDKQLETQCQRLHQQAMKLAYNEDFEEDNTFLTFNMYAVHHEKAKMLLRFALYHTSDEELVEALKSPYTRANKSHLQAAQTSLVAAEKYLEMQHHPKGMYLPITEAKWFLIAREFEESAKSAKTALKAAREKHSLQGAEDVKSLYTMLNKLDPTNPYIRNLGVELGIYGKGAVASE</sequence>
<name>A0A326U3L4_THEHA</name>
<evidence type="ECO:0000313" key="3">
    <source>
        <dbReference type="Proteomes" id="UP000248806"/>
    </source>
</evidence>
<dbReference type="SUPFAM" id="SSF48452">
    <property type="entry name" value="TPR-like"/>
    <property type="match status" value="1"/>
</dbReference>
<dbReference type="InterPro" id="IPR001387">
    <property type="entry name" value="Cro/C1-type_HTH"/>
</dbReference>